<evidence type="ECO:0000313" key="1">
    <source>
        <dbReference type="EMBL" id="MBR7793777.1"/>
    </source>
</evidence>
<dbReference type="Proteomes" id="UP000682982">
    <property type="component" value="Unassembled WGS sequence"/>
</dbReference>
<accession>A0ABS5H4J9</accession>
<keyword evidence="2" id="KW-1185">Reference proteome</keyword>
<sequence length="133" mass="15147">MILKNLTANESLTLSHDMRWIDEHSWSPVSSSKEYSLTGALIIDNAVRQAGRPITLQPPSAEMAWITRATVEKLHTWAAIPGLQLRLTLDDERVFNVVFRHDEPPALEATPVTEMASYDMDSWWVVNLKMMEI</sequence>
<reference evidence="1 2" key="1">
    <citation type="submission" date="2021-04" db="EMBL/GenBank/DDBJ databases">
        <title>novel species isolated from subtropical streams in China.</title>
        <authorList>
            <person name="Lu H."/>
        </authorList>
    </citation>
    <scope>NUCLEOTIDE SEQUENCE [LARGE SCALE GENOMIC DNA]</scope>
    <source>
        <strain evidence="1 2">FT147W</strain>
    </source>
</reference>
<gene>
    <name evidence="1" type="ORF">KDM87_14350</name>
</gene>
<proteinExistence type="predicted"/>
<name>A0ABS5H4J9_9BURK</name>
<dbReference type="RefSeq" id="WP_212679714.1">
    <property type="nucleotide sequence ID" value="NZ_JAGSPK010000005.1"/>
</dbReference>
<comment type="caution">
    <text evidence="1">The sequence shown here is derived from an EMBL/GenBank/DDBJ whole genome shotgun (WGS) entry which is preliminary data.</text>
</comment>
<organism evidence="1 2">
    <name type="scientific">Undibacterium rivi</name>
    <dbReference type="NCBI Taxonomy" id="2828729"/>
    <lineage>
        <taxon>Bacteria</taxon>
        <taxon>Pseudomonadati</taxon>
        <taxon>Pseudomonadota</taxon>
        <taxon>Betaproteobacteria</taxon>
        <taxon>Burkholderiales</taxon>
        <taxon>Oxalobacteraceae</taxon>
        <taxon>Undibacterium</taxon>
    </lineage>
</organism>
<evidence type="ECO:0000313" key="2">
    <source>
        <dbReference type="Proteomes" id="UP000682982"/>
    </source>
</evidence>
<protein>
    <submittedName>
        <fullName evidence="1">Uncharacterized protein</fullName>
    </submittedName>
</protein>
<dbReference type="EMBL" id="JAGSPK010000005">
    <property type="protein sequence ID" value="MBR7793777.1"/>
    <property type="molecule type" value="Genomic_DNA"/>
</dbReference>